<evidence type="ECO:0000259" key="11">
    <source>
        <dbReference type="PROSITE" id="PS50059"/>
    </source>
</evidence>
<keyword evidence="9" id="KW-0132">Cell division</keyword>
<dbReference type="Gene3D" id="3.10.50.40">
    <property type="match status" value="1"/>
</dbReference>
<gene>
    <name evidence="12" type="ORF">E3J84_02705</name>
</gene>
<keyword evidence="5 8" id="KW-0697">Rotamase</keyword>
<evidence type="ECO:0000313" key="13">
    <source>
        <dbReference type="Proteomes" id="UP000316360"/>
    </source>
</evidence>
<dbReference type="GO" id="GO:0051301">
    <property type="term" value="P:cell division"/>
    <property type="evidence" value="ECO:0007669"/>
    <property type="project" value="UniProtKB-KW"/>
</dbReference>
<dbReference type="GO" id="GO:0044183">
    <property type="term" value="F:protein folding chaperone"/>
    <property type="evidence" value="ECO:0007669"/>
    <property type="project" value="TreeGrafter"/>
</dbReference>
<dbReference type="InterPro" id="IPR008881">
    <property type="entry name" value="Trigger_fac_ribosome-bd_bac"/>
</dbReference>
<dbReference type="NCBIfam" id="TIGR00115">
    <property type="entry name" value="tig"/>
    <property type="match status" value="1"/>
</dbReference>
<dbReference type="GO" id="GO:0043022">
    <property type="term" value="F:ribosome binding"/>
    <property type="evidence" value="ECO:0007669"/>
    <property type="project" value="TreeGrafter"/>
</dbReference>
<dbReference type="InterPro" id="IPR037041">
    <property type="entry name" value="Trigger_fac_C_sf"/>
</dbReference>
<dbReference type="Proteomes" id="UP000316360">
    <property type="component" value="Unassembled WGS sequence"/>
</dbReference>
<dbReference type="GO" id="GO:0003755">
    <property type="term" value="F:peptidyl-prolyl cis-trans isomerase activity"/>
    <property type="evidence" value="ECO:0007669"/>
    <property type="project" value="UniProtKB-KW"/>
</dbReference>
<dbReference type="GO" id="GO:0051083">
    <property type="term" value="P:'de novo' cotranslational protein folding"/>
    <property type="evidence" value="ECO:0007669"/>
    <property type="project" value="TreeGrafter"/>
</dbReference>
<dbReference type="InterPro" id="IPR008880">
    <property type="entry name" value="Trigger_fac_C"/>
</dbReference>
<dbReference type="GO" id="GO:0005737">
    <property type="term" value="C:cytoplasm"/>
    <property type="evidence" value="ECO:0007669"/>
    <property type="project" value="UniProtKB-SubCell"/>
</dbReference>
<evidence type="ECO:0000313" key="12">
    <source>
        <dbReference type="EMBL" id="TET11539.1"/>
    </source>
</evidence>
<dbReference type="SUPFAM" id="SSF109998">
    <property type="entry name" value="Triger factor/SurA peptide-binding domain-like"/>
    <property type="match status" value="1"/>
</dbReference>
<evidence type="ECO:0000256" key="4">
    <source>
        <dbReference type="ARBA" id="ARBA00016902"/>
    </source>
</evidence>
<dbReference type="PIRSF" id="PIRSF003095">
    <property type="entry name" value="Trigger_factor"/>
    <property type="match status" value="1"/>
</dbReference>
<evidence type="ECO:0000256" key="9">
    <source>
        <dbReference type="RuleBase" id="RU003914"/>
    </source>
</evidence>
<dbReference type="Pfam" id="PF05698">
    <property type="entry name" value="Trigger_C"/>
    <property type="match status" value="1"/>
</dbReference>
<dbReference type="PANTHER" id="PTHR30560">
    <property type="entry name" value="TRIGGER FACTOR CHAPERONE AND PEPTIDYL-PROLYL CIS/TRANS ISOMERASE"/>
    <property type="match status" value="1"/>
</dbReference>
<evidence type="ECO:0000256" key="2">
    <source>
        <dbReference type="ARBA" id="ARBA00004496"/>
    </source>
</evidence>
<accession>A0A523S120</accession>
<feature type="domain" description="PPIase FKBP-type" evidence="11">
    <location>
        <begin position="164"/>
        <end position="250"/>
    </location>
</feature>
<sequence length="407" mass="47871">MQVAIEKKEGTEISFKVEIPQEKVEAELSQAFYRLVKDVQVPGFRKGKIPRKIFEKRFGEEVLQEEAIKKIYPKVYQEIVNEHNLIPIVEPTVEIVQFSGNKPLIFKINLVNKPEVKLGKYKGVRVKKRKIEVPTDEIETVLKQLQKQHTNYIPLKKEREVRQGDWVVLDYQIFHEKRLLPRGTQKNSFFKVGSSSLPPSFSEGLMGLKKGERKELEIQFPSSYPQKDFAGKKIMFKIVLKEIREEKVPPLDNEFAKNLKFDSLENFKKHIQEQLKETKENWEEKRLKKEIIDKVVDTSYIKIPPSLVKRRVEERIKELEDRLKKEGSTLQSYLEKEKLSEKELRARLNQELERGISTFFILEAIAEQEEIKVEEKETEERLKSLVNKEIKEKELNSIKNNLAARGE</sequence>
<evidence type="ECO:0000256" key="7">
    <source>
        <dbReference type="ARBA" id="ARBA00023235"/>
    </source>
</evidence>
<evidence type="ECO:0000256" key="1">
    <source>
        <dbReference type="ARBA" id="ARBA00000971"/>
    </source>
</evidence>
<dbReference type="Gene3D" id="1.10.3120.10">
    <property type="entry name" value="Trigger factor, C-terminal domain"/>
    <property type="match status" value="1"/>
</dbReference>
<feature type="coiled-coil region" evidence="10">
    <location>
        <begin position="261"/>
        <end position="388"/>
    </location>
</feature>
<evidence type="ECO:0000256" key="5">
    <source>
        <dbReference type="ARBA" id="ARBA00023110"/>
    </source>
</evidence>
<keyword evidence="9" id="KW-0131">Cell cycle</keyword>
<dbReference type="InterPro" id="IPR001179">
    <property type="entry name" value="PPIase_FKBP_dom"/>
</dbReference>
<reference evidence="12 13" key="1">
    <citation type="submission" date="2019-03" db="EMBL/GenBank/DDBJ databases">
        <title>Metabolic potential of uncultured bacteria and archaea associated with petroleum seepage in deep-sea sediments.</title>
        <authorList>
            <person name="Dong X."/>
            <person name="Hubert C."/>
        </authorList>
    </citation>
    <scope>NUCLEOTIDE SEQUENCE [LARGE SCALE GENOMIC DNA]</scope>
    <source>
        <strain evidence="12">E44_bin7</strain>
    </source>
</reference>
<proteinExistence type="inferred from homology"/>
<comment type="function">
    <text evidence="9">Involved in protein export. Acts as a chaperone by maintaining the newly synthesized protein in an open conformation.</text>
</comment>
<dbReference type="Pfam" id="PF00254">
    <property type="entry name" value="FKBP_C"/>
    <property type="match status" value="1"/>
</dbReference>
<feature type="non-terminal residue" evidence="12">
    <location>
        <position position="407"/>
    </location>
</feature>
<dbReference type="GO" id="GO:0015031">
    <property type="term" value="P:protein transport"/>
    <property type="evidence" value="ECO:0007669"/>
    <property type="project" value="InterPro"/>
</dbReference>
<name>A0A523S120_UNCAE</name>
<dbReference type="GO" id="GO:0043335">
    <property type="term" value="P:protein unfolding"/>
    <property type="evidence" value="ECO:0007669"/>
    <property type="project" value="TreeGrafter"/>
</dbReference>
<comment type="caution">
    <text evidence="12">The sequence shown here is derived from an EMBL/GenBank/DDBJ whole genome shotgun (WGS) entry which is preliminary data.</text>
</comment>
<dbReference type="Pfam" id="PF05697">
    <property type="entry name" value="Trigger_N"/>
    <property type="match status" value="1"/>
</dbReference>
<keyword evidence="7 8" id="KW-0413">Isomerase</keyword>
<organism evidence="12 13">
    <name type="scientific">Aerophobetes bacterium</name>
    <dbReference type="NCBI Taxonomy" id="2030807"/>
    <lineage>
        <taxon>Bacteria</taxon>
        <taxon>Candidatus Aerophobota</taxon>
    </lineage>
</organism>
<dbReference type="SUPFAM" id="SSF54534">
    <property type="entry name" value="FKBP-like"/>
    <property type="match status" value="1"/>
</dbReference>
<dbReference type="HAMAP" id="MF_00303">
    <property type="entry name" value="Trigger_factor_Tig"/>
    <property type="match status" value="1"/>
</dbReference>
<comment type="subcellular location">
    <subcellularLocation>
        <location evidence="2">Cytoplasm</location>
    </subcellularLocation>
</comment>
<evidence type="ECO:0000256" key="8">
    <source>
        <dbReference type="PROSITE-ProRule" id="PRU00277"/>
    </source>
</evidence>
<dbReference type="AlphaFoldDB" id="A0A523S120"/>
<dbReference type="InterPro" id="IPR046357">
    <property type="entry name" value="PPIase_dom_sf"/>
</dbReference>
<evidence type="ECO:0000256" key="3">
    <source>
        <dbReference type="ARBA" id="ARBA00005464"/>
    </source>
</evidence>
<dbReference type="PANTHER" id="PTHR30560:SF3">
    <property type="entry name" value="TRIGGER FACTOR-LIKE PROTEIN TIG, CHLOROPLASTIC"/>
    <property type="match status" value="1"/>
</dbReference>
<evidence type="ECO:0000256" key="10">
    <source>
        <dbReference type="SAM" id="Coils"/>
    </source>
</evidence>
<keyword evidence="6 9" id="KW-0143">Chaperone</keyword>
<dbReference type="SUPFAM" id="SSF102735">
    <property type="entry name" value="Trigger factor ribosome-binding domain"/>
    <property type="match status" value="1"/>
</dbReference>
<dbReference type="InterPro" id="IPR036611">
    <property type="entry name" value="Trigger_fac_ribosome-bd_sf"/>
</dbReference>
<comment type="catalytic activity">
    <reaction evidence="1 8">
        <text>[protein]-peptidylproline (omega=180) = [protein]-peptidylproline (omega=0)</text>
        <dbReference type="Rhea" id="RHEA:16237"/>
        <dbReference type="Rhea" id="RHEA-COMP:10747"/>
        <dbReference type="Rhea" id="RHEA-COMP:10748"/>
        <dbReference type="ChEBI" id="CHEBI:83833"/>
        <dbReference type="ChEBI" id="CHEBI:83834"/>
        <dbReference type="EC" id="5.2.1.8"/>
    </reaction>
</comment>
<dbReference type="EMBL" id="SOKJ01000146">
    <property type="protein sequence ID" value="TET11539.1"/>
    <property type="molecule type" value="Genomic_DNA"/>
</dbReference>
<dbReference type="PROSITE" id="PS50059">
    <property type="entry name" value="FKBP_PPIASE"/>
    <property type="match status" value="1"/>
</dbReference>
<protein>
    <recommendedName>
        <fullName evidence="4 9">Trigger factor</fullName>
    </recommendedName>
</protein>
<dbReference type="Gene3D" id="3.30.70.1050">
    <property type="entry name" value="Trigger factor ribosome-binding domain"/>
    <property type="match status" value="1"/>
</dbReference>
<keyword evidence="10" id="KW-0175">Coiled coil</keyword>
<comment type="similarity">
    <text evidence="3 9">Belongs to the FKBP-type PPIase family. Tig subfamily.</text>
</comment>
<dbReference type="InterPro" id="IPR027304">
    <property type="entry name" value="Trigger_fact/SurA_dom_sf"/>
</dbReference>
<evidence type="ECO:0000256" key="6">
    <source>
        <dbReference type="ARBA" id="ARBA00023186"/>
    </source>
</evidence>
<dbReference type="InterPro" id="IPR005215">
    <property type="entry name" value="Trig_fac"/>
</dbReference>